<feature type="non-terminal residue" evidence="1">
    <location>
        <position position="123"/>
    </location>
</feature>
<organism evidence="1 2">
    <name type="scientific">Micromonospora harpali</name>
    <dbReference type="NCBI Taxonomy" id="1490225"/>
    <lineage>
        <taxon>Bacteria</taxon>
        <taxon>Bacillati</taxon>
        <taxon>Actinomycetota</taxon>
        <taxon>Actinomycetes</taxon>
        <taxon>Micromonosporales</taxon>
        <taxon>Micromonosporaceae</taxon>
        <taxon>Micromonospora</taxon>
    </lineage>
</organism>
<sequence>MTASTTTAPVQPAHRQPLPPQWIPATTRRGPAGVRVGQVVATQAAVALVAAGVGRGTAAQVAAVAVAAPLLAGAWVQVRGRWLFSWLGIAAGHLSRRRALAATTGPGALLGLLEPGAVVRAAE</sequence>
<gene>
    <name evidence="1" type="ORF">ACFPZ4_33045</name>
</gene>
<accession>A0ABW1I1S6</accession>
<dbReference type="Proteomes" id="UP001596207">
    <property type="component" value="Unassembled WGS sequence"/>
</dbReference>
<proteinExistence type="predicted"/>
<keyword evidence="2" id="KW-1185">Reference proteome</keyword>
<reference evidence="2" key="1">
    <citation type="journal article" date="2019" name="Int. J. Syst. Evol. Microbiol.">
        <title>The Global Catalogue of Microorganisms (GCM) 10K type strain sequencing project: providing services to taxonomists for standard genome sequencing and annotation.</title>
        <authorList>
            <consortium name="The Broad Institute Genomics Platform"/>
            <consortium name="The Broad Institute Genome Sequencing Center for Infectious Disease"/>
            <person name="Wu L."/>
            <person name="Ma J."/>
        </authorList>
    </citation>
    <scope>NUCLEOTIDE SEQUENCE [LARGE SCALE GENOMIC DNA]</scope>
    <source>
        <strain evidence="2">CGMCC 4.7173</strain>
    </source>
</reference>
<comment type="caution">
    <text evidence="1">The sequence shown here is derived from an EMBL/GenBank/DDBJ whole genome shotgun (WGS) entry which is preliminary data.</text>
</comment>
<name>A0ABW1I1S6_9ACTN</name>
<evidence type="ECO:0000313" key="2">
    <source>
        <dbReference type="Proteomes" id="UP001596207"/>
    </source>
</evidence>
<dbReference type="EMBL" id="JBHSQQ010000596">
    <property type="protein sequence ID" value="MFC5946264.1"/>
    <property type="molecule type" value="Genomic_DNA"/>
</dbReference>
<protein>
    <submittedName>
        <fullName evidence="1">Type VII secretion protein EccE</fullName>
    </submittedName>
</protein>
<evidence type="ECO:0000313" key="1">
    <source>
        <dbReference type="EMBL" id="MFC5946264.1"/>
    </source>
</evidence>